<dbReference type="HOGENOM" id="CLU_2847231_0_0_11"/>
<dbReference type="EMBL" id="JH636049">
    <property type="protein sequence ID" value="EID55687.1"/>
    <property type="molecule type" value="Genomic_DNA"/>
</dbReference>
<evidence type="ECO:0000313" key="2">
    <source>
        <dbReference type="EMBL" id="EID55687.1"/>
    </source>
</evidence>
<dbReference type="RefSeq" id="WP_006239868.1">
    <property type="nucleotide sequence ID" value="NZ_JH636049.1"/>
</dbReference>
<dbReference type="Proteomes" id="UP000004691">
    <property type="component" value="Unassembled WGS sequence"/>
</dbReference>
<feature type="region of interest" description="Disordered" evidence="1">
    <location>
        <begin position="1"/>
        <end position="70"/>
    </location>
</feature>
<feature type="compositionally biased region" description="Basic and acidic residues" evidence="1">
    <location>
        <begin position="40"/>
        <end position="57"/>
    </location>
</feature>
<accession>I0V6D4</accession>
<keyword evidence="3" id="KW-1185">Reference proteome</keyword>
<organism evidence="2 3">
    <name type="scientific">Saccharomonospora xinjiangensis XJ-54</name>
    <dbReference type="NCBI Taxonomy" id="882086"/>
    <lineage>
        <taxon>Bacteria</taxon>
        <taxon>Bacillati</taxon>
        <taxon>Actinomycetota</taxon>
        <taxon>Actinomycetes</taxon>
        <taxon>Pseudonocardiales</taxon>
        <taxon>Pseudonocardiaceae</taxon>
        <taxon>Saccharomonospora</taxon>
    </lineage>
</organism>
<gene>
    <name evidence="2" type="ORF">SacxiDRAFT_3486</name>
</gene>
<dbReference type="AlphaFoldDB" id="I0V6D4"/>
<feature type="compositionally biased region" description="Basic and acidic residues" evidence="1">
    <location>
        <begin position="1"/>
        <end position="14"/>
    </location>
</feature>
<proteinExistence type="predicted"/>
<reference evidence="2 3" key="1">
    <citation type="submission" date="2012-01" db="EMBL/GenBank/DDBJ databases">
        <title>Improved High-Quality Draft sequence of Saccharomonospora xinjiangensis XJ-54.</title>
        <authorList>
            <consortium name="US DOE Joint Genome Institute"/>
            <person name="Lucas S."/>
            <person name="Han J."/>
            <person name="Lapidus A."/>
            <person name="Cheng J.-F."/>
            <person name="Goodwin L."/>
            <person name="Pitluck S."/>
            <person name="Peters L."/>
            <person name="Mikhailova N."/>
            <person name="Teshima H."/>
            <person name="Detter J.C."/>
            <person name="Han C."/>
            <person name="Tapia R."/>
            <person name="Land M."/>
            <person name="Hauser L."/>
            <person name="Kyrpides N."/>
            <person name="Ivanova N."/>
            <person name="Pagani I."/>
            <person name="Brambilla E.-M."/>
            <person name="Klenk H.-P."/>
            <person name="Woyke T."/>
        </authorList>
    </citation>
    <scope>NUCLEOTIDE SEQUENCE [LARGE SCALE GENOMIC DNA]</scope>
    <source>
        <strain evidence="2 3">XJ-54</strain>
    </source>
</reference>
<name>I0V6D4_9PSEU</name>
<evidence type="ECO:0000313" key="3">
    <source>
        <dbReference type="Proteomes" id="UP000004691"/>
    </source>
</evidence>
<sequence length="70" mass="7565">MRDEHIPDGTEPEHPAPGSEQTSRRESPESPESGGLGKLPSRDVPEPPNRDEVRPDDDVTPDAGTVEPPD</sequence>
<dbReference type="STRING" id="882086.SacxiDRAFT_3486"/>
<evidence type="ECO:0000256" key="1">
    <source>
        <dbReference type="SAM" id="MobiDB-lite"/>
    </source>
</evidence>
<protein>
    <submittedName>
        <fullName evidence="2">Uncharacterized protein</fullName>
    </submittedName>
</protein>
<dbReference type="OrthoDB" id="3557305at2"/>